<dbReference type="Gene3D" id="1.10.8.380">
    <property type="entry name" value="Uncharacterised protein PF01937, DUF89, domain 1"/>
    <property type="match status" value="1"/>
</dbReference>
<gene>
    <name evidence="2" type="ORF">SAMN05661086_03472</name>
</gene>
<feature type="domain" description="Damage-control phosphatase ARMT1-like metal-binding" evidence="1">
    <location>
        <begin position="6"/>
        <end position="273"/>
    </location>
</feature>
<dbReference type="EMBL" id="FOYZ01000019">
    <property type="protein sequence ID" value="SFS05347.1"/>
    <property type="molecule type" value="Genomic_DNA"/>
</dbReference>
<proteinExistence type="predicted"/>
<sequence length="283" mass="32355">MELFLDCLPCMLKQVLEAARMATEDTQLQAQIMERSIEILKEYRQYKNAPDLARVIHHYIKETTNVTDPYKKRKEIDLAMAENCYPLLKESLSKQEDKMYWALKIAAVGNNIDAAIYNSINMEQCVHQELAKEFAICDLDLLNKKLKTAKSILILGDNTGETIFDKVLIEQLTSYEIVYAVRSNPIINDVTLEDAYNSGLMKVSYVISSGCDAPGTILEYCSEEFIRIYQKADIIISKGQGNFETLSESGNNIFFLLKVKCPMIARRLDVELNQYVLKYKGTR</sequence>
<dbReference type="Gene3D" id="3.40.50.10880">
    <property type="entry name" value="Uncharacterised protein PF01937, DUF89, domain 3"/>
    <property type="match status" value="1"/>
</dbReference>
<dbReference type="Pfam" id="PF01937">
    <property type="entry name" value="ARMT1-like_dom"/>
    <property type="match status" value="1"/>
</dbReference>
<accession>A0A1I6LPB4</accession>
<evidence type="ECO:0000313" key="2">
    <source>
        <dbReference type="EMBL" id="SFS05347.1"/>
    </source>
</evidence>
<dbReference type="STRING" id="37658.SAMN05661086_03472"/>
<dbReference type="RefSeq" id="WP_092563775.1">
    <property type="nucleotide sequence ID" value="NZ_FOYZ01000019.1"/>
</dbReference>
<protein>
    <recommendedName>
        <fullName evidence="1">Damage-control phosphatase ARMT1-like metal-binding domain-containing protein</fullName>
    </recommendedName>
</protein>
<dbReference type="InterPro" id="IPR002791">
    <property type="entry name" value="ARMT1-like_metal-bd"/>
</dbReference>
<dbReference type="AlphaFoldDB" id="A0A1I6LPB4"/>
<evidence type="ECO:0000313" key="3">
    <source>
        <dbReference type="Proteomes" id="UP000199659"/>
    </source>
</evidence>
<organism evidence="2 3">
    <name type="scientific">Anaeromicropila populeti</name>
    <dbReference type="NCBI Taxonomy" id="37658"/>
    <lineage>
        <taxon>Bacteria</taxon>
        <taxon>Bacillati</taxon>
        <taxon>Bacillota</taxon>
        <taxon>Clostridia</taxon>
        <taxon>Lachnospirales</taxon>
        <taxon>Lachnospiraceae</taxon>
        <taxon>Anaeromicropila</taxon>
    </lineage>
</organism>
<dbReference type="Proteomes" id="UP000199659">
    <property type="component" value="Unassembled WGS sequence"/>
</dbReference>
<keyword evidence="3" id="KW-1185">Reference proteome</keyword>
<evidence type="ECO:0000259" key="1">
    <source>
        <dbReference type="Pfam" id="PF01937"/>
    </source>
</evidence>
<dbReference type="SUPFAM" id="SSF111321">
    <property type="entry name" value="AF1104-like"/>
    <property type="match status" value="1"/>
</dbReference>
<name>A0A1I6LPB4_9FIRM</name>
<reference evidence="2 3" key="1">
    <citation type="submission" date="2016-10" db="EMBL/GenBank/DDBJ databases">
        <authorList>
            <person name="de Groot N.N."/>
        </authorList>
    </citation>
    <scope>NUCLEOTIDE SEQUENCE [LARGE SCALE GENOMIC DNA]</scope>
    <source>
        <strain evidence="2 3">743A</strain>
    </source>
</reference>
<dbReference type="Gene3D" id="1.10.285.20">
    <property type="entry name" value="Uncharacterised protein PF01937, DUF89, domain 2"/>
    <property type="match status" value="1"/>
</dbReference>
<dbReference type="PIRSF" id="PIRSF006593">
    <property type="entry name" value="UCP006593"/>
    <property type="match status" value="1"/>
</dbReference>
<dbReference type="OrthoDB" id="9796465at2"/>
<dbReference type="InterPro" id="IPR014444">
    <property type="entry name" value="PH1575-like"/>
</dbReference>
<dbReference type="InterPro" id="IPR036075">
    <property type="entry name" value="ARMT-1-like_metal-bd_sf"/>
</dbReference>